<dbReference type="WBParaSite" id="Minc3s00353g10810">
    <property type="protein sequence ID" value="Minc3s00353g10810"/>
    <property type="gene ID" value="Minc3s00353g10810"/>
</dbReference>
<name>A0A914LA88_MELIC</name>
<dbReference type="Proteomes" id="UP000887563">
    <property type="component" value="Unplaced"/>
</dbReference>
<accession>A0A914LA88</accession>
<sequence length="206" mass="22701">MKILMFVIISYILLDVKAHSKNKFLSTIAARDALYRLCLHQEKVDYIEQYKKLCDQTVDICVIFSNSACQLAVSQASGLVNCQEAISLAELLGACKEGINYAERTFCNIVSNPNECCCMENLKKVVGVVDKNCIIISAAAEAYAKEVCAMAKIFAVAASKKGCFESTKLAGQKAKNVCYSLLIGEEENGRYFLGSTPLFSIHNMNY</sequence>
<reference evidence="3" key="1">
    <citation type="submission" date="2022-11" db="UniProtKB">
        <authorList>
            <consortium name="WormBaseParasite"/>
        </authorList>
    </citation>
    <scope>IDENTIFICATION</scope>
</reference>
<keyword evidence="2" id="KW-1185">Reference proteome</keyword>
<evidence type="ECO:0000313" key="2">
    <source>
        <dbReference type="Proteomes" id="UP000887563"/>
    </source>
</evidence>
<feature type="chain" id="PRO_5037242221" evidence="1">
    <location>
        <begin position="19"/>
        <end position="206"/>
    </location>
</feature>
<evidence type="ECO:0000313" key="3">
    <source>
        <dbReference type="WBParaSite" id="Minc3s00353g10810"/>
    </source>
</evidence>
<keyword evidence="1" id="KW-0732">Signal</keyword>
<dbReference type="AlphaFoldDB" id="A0A914LA88"/>
<protein>
    <submittedName>
        <fullName evidence="3">Uncharacterized protein</fullName>
    </submittedName>
</protein>
<proteinExistence type="predicted"/>
<organism evidence="2 3">
    <name type="scientific">Meloidogyne incognita</name>
    <name type="common">Southern root-knot nematode worm</name>
    <name type="synonym">Oxyuris incognita</name>
    <dbReference type="NCBI Taxonomy" id="6306"/>
    <lineage>
        <taxon>Eukaryota</taxon>
        <taxon>Metazoa</taxon>
        <taxon>Ecdysozoa</taxon>
        <taxon>Nematoda</taxon>
        <taxon>Chromadorea</taxon>
        <taxon>Rhabditida</taxon>
        <taxon>Tylenchina</taxon>
        <taxon>Tylenchomorpha</taxon>
        <taxon>Tylenchoidea</taxon>
        <taxon>Meloidogynidae</taxon>
        <taxon>Meloidogyninae</taxon>
        <taxon>Meloidogyne</taxon>
        <taxon>Meloidogyne incognita group</taxon>
    </lineage>
</organism>
<evidence type="ECO:0000256" key="1">
    <source>
        <dbReference type="SAM" id="SignalP"/>
    </source>
</evidence>
<feature type="signal peptide" evidence="1">
    <location>
        <begin position="1"/>
        <end position="18"/>
    </location>
</feature>